<evidence type="ECO:0000256" key="1">
    <source>
        <dbReference type="SAM" id="MobiDB-lite"/>
    </source>
</evidence>
<dbReference type="EMBL" id="LSSK01000110">
    <property type="protein sequence ID" value="OMH85124.1"/>
    <property type="molecule type" value="Genomic_DNA"/>
</dbReference>
<feature type="compositionally biased region" description="Basic and acidic residues" evidence="1">
    <location>
        <begin position="25"/>
        <end position="38"/>
    </location>
</feature>
<evidence type="ECO:0000313" key="3">
    <source>
        <dbReference type="Proteomes" id="UP000188320"/>
    </source>
</evidence>
<gene>
    <name evidence="2" type="ORF">AX774_g1344</name>
</gene>
<accession>A0A1R1PW21</accession>
<protein>
    <submittedName>
        <fullName evidence="2">Uncharacterized protein</fullName>
    </submittedName>
</protein>
<organism evidence="2 3">
    <name type="scientific">Zancudomyces culisetae</name>
    <name type="common">Gut fungus</name>
    <name type="synonym">Smittium culisetae</name>
    <dbReference type="NCBI Taxonomy" id="1213189"/>
    <lineage>
        <taxon>Eukaryota</taxon>
        <taxon>Fungi</taxon>
        <taxon>Fungi incertae sedis</taxon>
        <taxon>Zoopagomycota</taxon>
        <taxon>Kickxellomycotina</taxon>
        <taxon>Harpellomycetes</taxon>
        <taxon>Harpellales</taxon>
        <taxon>Legeriomycetaceae</taxon>
        <taxon>Zancudomyces</taxon>
    </lineage>
</organism>
<comment type="caution">
    <text evidence="2">The sequence shown here is derived from an EMBL/GenBank/DDBJ whole genome shotgun (WGS) entry which is preliminary data.</text>
</comment>
<keyword evidence="3" id="KW-1185">Reference proteome</keyword>
<sequence length="81" mass="9182">MNKRRFTRLPEKSASNLGQGTGNHAQDESGRMGAEHRRTNTSYAISTQPWDGRRKKTDIWNRDDEYGSQGRKGKGSKATTR</sequence>
<dbReference type="AlphaFoldDB" id="A0A1R1PW21"/>
<feature type="compositionally biased region" description="Basic residues" evidence="1">
    <location>
        <begin position="71"/>
        <end position="81"/>
    </location>
</feature>
<dbReference type="Proteomes" id="UP000188320">
    <property type="component" value="Unassembled WGS sequence"/>
</dbReference>
<reference evidence="3" key="1">
    <citation type="submission" date="2017-01" db="EMBL/GenBank/DDBJ databases">
        <authorList>
            <person name="Wang Y."/>
            <person name="White M."/>
            <person name="Kvist S."/>
            <person name="Moncalvo J.-M."/>
        </authorList>
    </citation>
    <scope>NUCLEOTIDE SEQUENCE [LARGE SCALE GENOMIC DNA]</scope>
    <source>
        <strain evidence="3">COL-18-3</strain>
    </source>
</reference>
<name>A0A1R1PW21_ZANCU</name>
<feature type="compositionally biased region" description="Polar residues" evidence="1">
    <location>
        <begin position="13"/>
        <end position="24"/>
    </location>
</feature>
<proteinExistence type="predicted"/>
<feature type="compositionally biased region" description="Polar residues" evidence="1">
    <location>
        <begin position="40"/>
        <end position="49"/>
    </location>
</feature>
<evidence type="ECO:0000313" key="2">
    <source>
        <dbReference type="EMBL" id="OMH85124.1"/>
    </source>
</evidence>
<feature type="region of interest" description="Disordered" evidence="1">
    <location>
        <begin position="1"/>
        <end position="81"/>
    </location>
</feature>